<dbReference type="InterPro" id="IPR038377">
    <property type="entry name" value="Na/Glc_symporter_sf"/>
</dbReference>
<evidence type="ECO:0000256" key="3">
    <source>
        <dbReference type="ARBA" id="ARBA00022475"/>
    </source>
</evidence>
<dbReference type="AlphaFoldDB" id="A0A8C1CE14"/>
<feature type="transmembrane region" description="Helical" evidence="7">
    <location>
        <begin position="67"/>
        <end position="89"/>
    </location>
</feature>
<reference evidence="8" key="2">
    <citation type="submission" date="2025-09" db="UniProtKB">
        <authorList>
            <consortium name="Ensembl"/>
        </authorList>
    </citation>
    <scope>IDENTIFICATION</scope>
</reference>
<keyword evidence="9" id="KW-1185">Reference proteome</keyword>
<evidence type="ECO:0000256" key="1">
    <source>
        <dbReference type="ARBA" id="ARBA00004651"/>
    </source>
</evidence>
<dbReference type="GO" id="GO:0015293">
    <property type="term" value="F:symporter activity"/>
    <property type="evidence" value="ECO:0007669"/>
    <property type="project" value="TreeGrafter"/>
</dbReference>
<dbReference type="GO" id="GO:0070062">
    <property type="term" value="C:extracellular exosome"/>
    <property type="evidence" value="ECO:0007669"/>
    <property type="project" value="TreeGrafter"/>
</dbReference>
<keyword evidence="4" id="KW-0915">Sodium</keyword>
<keyword evidence="3" id="KW-1003">Cell membrane</keyword>
<dbReference type="GO" id="GO:0006814">
    <property type="term" value="P:sodium ion transport"/>
    <property type="evidence" value="ECO:0007669"/>
    <property type="project" value="UniProtKB-KW"/>
</dbReference>
<evidence type="ECO:0000256" key="5">
    <source>
        <dbReference type="ARBA" id="ARBA00023065"/>
    </source>
</evidence>
<dbReference type="PANTHER" id="PTHR42985:SF15">
    <property type="entry name" value="SODIUM-COUPLED MONOCARBOXYLATE TRANSPORTER 2"/>
    <property type="match status" value="1"/>
</dbReference>
<dbReference type="PANTHER" id="PTHR42985">
    <property type="entry name" value="SODIUM-COUPLED MONOCARBOXYLATE TRANSPORTER"/>
    <property type="match status" value="1"/>
</dbReference>
<keyword evidence="7" id="KW-1133">Transmembrane helix</keyword>
<evidence type="ECO:0000313" key="9">
    <source>
        <dbReference type="Proteomes" id="UP001108240"/>
    </source>
</evidence>
<keyword evidence="2" id="KW-0813">Transport</keyword>
<feature type="transmembrane region" description="Helical" evidence="7">
    <location>
        <begin position="34"/>
        <end position="55"/>
    </location>
</feature>
<evidence type="ECO:0000256" key="7">
    <source>
        <dbReference type="SAM" id="Phobius"/>
    </source>
</evidence>
<keyword evidence="7" id="KW-0812">Transmembrane</keyword>
<name>A0A8C1CE14_CYPCA</name>
<reference evidence="8" key="1">
    <citation type="submission" date="2025-08" db="UniProtKB">
        <authorList>
            <consortium name="Ensembl"/>
        </authorList>
    </citation>
    <scope>IDENTIFICATION</scope>
</reference>
<dbReference type="InterPro" id="IPR051163">
    <property type="entry name" value="Sodium:Solute_Symporter_SSF"/>
</dbReference>
<dbReference type="Ensembl" id="ENSCCRT00000049809.2">
    <property type="protein sequence ID" value="ENSCCRP00000045949.1"/>
    <property type="gene ID" value="ENSCCRG00000024569.2"/>
</dbReference>
<dbReference type="GeneTree" id="ENSGT00940000159545"/>
<evidence type="ECO:0000256" key="4">
    <source>
        <dbReference type="ARBA" id="ARBA00023053"/>
    </source>
</evidence>
<protein>
    <submittedName>
        <fullName evidence="8">Solute carrier family 5 member 12</fullName>
    </submittedName>
</protein>
<dbReference type="GO" id="GO:0005886">
    <property type="term" value="C:plasma membrane"/>
    <property type="evidence" value="ECO:0007669"/>
    <property type="project" value="UniProtKB-SubCell"/>
</dbReference>
<organism evidence="8 9">
    <name type="scientific">Cyprinus carpio carpio</name>
    <dbReference type="NCBI Taxonomy" id="630221"/>
    <lineage>
        <taxon>Eukaryota</taxon>
        <taxon>Metazoa</taxon>
        <taxon>Chordata</taxon>
        <taxon>Craniata</taxon>
        <taxon>Vertebrata</taxon>
        <taxon>Euteleostomi</taxon>
        <taxon>Actinopterygii</taxon>
        <taxon>Neopterygii</taxon>
        <taxon>Teleostei</taxon>
        <taxon>Ostariophysi</taxon>
        <taxon>Cypriniformes</taxon>
        <taxon>Cyprinidae</taxon>
        <taxon>Cyprininae</taxon>
        <taxon>Cyprinus</taxon>
    </lineage>
</organism>
<evidence type="ECO:0000313" key="8">
    <source>
        <dbReference type="Ensembl" id="ENSCCRP00000045949.1"/>
    </source>
</evidence>
<keyword evidence="5" id="KW-0406">Ion transport</keyword>
<comment type="subcellular location">
    <subcellularLocation>
        <location evidence="1">Cell membrane</location>
        <topology evidence="1">Multi-pass membrane protein</topology>
    </subcellularLocation>
</comment>
<keyword evidence="6" id="KW-0739">Sodium transport</keyword>
<proteinExistence type="predicted"/>
<accession>A0A8C1CE14</accession>
<evidence type="ECO:0000256" key="2">
    <source>
        <dbReference type="ARBA" id="ARBA00022448"/>
    </source>
</evidence>
<sequence>MLLGSFSFHGIFPVQLIKIIFLVSLYLNLLGVWIILFCPVVSGLIMYTFLMPYFVMEILSAFPGLPGLFVACAFSGMLSTVAASINALATVMYEDFVSQCFRDLSNRAANWINKALCKYIQCVQPFQDIKRGYIFPMQQFPMNHLVVRVFRRQFKHYMIQKYNMHILIKTLSPNRCNRFEWKVCMNTQEEKDR</sequence>
<evidence type="ECO:0000256" key="6">
    <source>
        <dbReference type="ARBA" id="ARBA00023201"/>
    </source>
</evidence>
<keyword evidence="7" id="KW-0472">Membrane</keyword>
<dbReference type="Gene3D" id="1.20.1730.10">
    <property type="entry name" value="Sodium/glucose cotransporter"/>
    <property type="match status" value="1"/>
</dbReference>
<dbReference type="Proteomes" id="UP001108240">
    <property type="component" value="Unplaced"/>
</dbReference>
<feature type="transmembrane region" description="Helical" evidence="7">
    <location>
        <begin position="6"/>
        <end position="27"/>
    </location>
</feature>